<dbReference type="Gene3D" id="1.10.132.50">
    <property type="entry name" value="ATP synthase (C/AC39) subunit, domain 3"/>
    <property type="match status" value="1"/>
</dbReference>
<keyword evidence="2" id="KW-0813">Transport</keyword>
<dbReference type="InterPro" id="IPR002843">
    <property type="entry name" value="ATPase_V0-cplx_csu/dsu"/>
</dbReference>
<evidence type="ECO:0000256" key="1">
    <source>
        <dbReference type="ARBA" id="ARBA00006709"/>
    </source>
</evidence>
<dbReference type="SUPFAM" id="SSF103486">
    <property type="entry name" value="V-type ATP synthase subunit C"/>
    <property type="match status" value="1"/>
</dbReference>
<dbReference type="PANTHER" id="PTHR38682:SF1">
    <property type="entry name" value="V-TYPE ATP SYNTHASE SUBUNIT C"/>
    <property type="match status" value="1"/>
</dbReference>
<dbReference type="InterPro" id="IPR050873">
    <property type="entry name" value="V-ATPase_V0D/AC39_subunit"/>
</dbReference>
<dbReference type="InterPro" id="IPR035067">
    <property type="entry name" value="V-type_ATPase_csu/dsu"/>
</dbReference>
<dbReference type="EMBL" id="JBDKXB010000023">
    <property type="protein sequence ID" value="MEY6433552.1"/>
    <property type="molecule type" value="Genomic_DNA"/>
</dbReference>
<dbReference type="PANTHER" id="PTHR38682">
    <property type="entry name" value="V-TYPE ATP SYNTHASE SUBUNIT C"/>
    <property type="match status" value="1"/>
</dbReference>
<reference evidence="4 5" key="1">
    <citation type="submission" date="2024-05" db="EMBL/GenBank/DDBJ databases">
        <title>Genome Sequence and Characterization of the New Strain Purple Sulfur Bacterium of Genus Thioalkalicoccus.</title>
        <authorList>
            <person name="Bryantseva I.A."/>
            <person name="Kyndt J.A."/>
            <person name="Imhoff J.F."/>
        </authorList>
    </citation>
    <scope>NUCLEOTIDE SEQUENCE [LARGE SCALE GENOMIC DNA]</scope>
    <source>
        <strain evidence="4 5">Um2</strain>
    </source>
</reference>
<dbReference type="Proteomes" id="UP001564408">
    <property type="component" value="Unassembled WGS sequence"/>
</dbReference>
<gene>
    <name evidence="4" type="ORF">ABC977_14185</name>
</gene>
<name>A0ABV4BGZ6_9GAMM</name>
<keyword evidence="5" id="KW-1185">Reference proteome</keyword>
<keyword evidence="3" id="KW-0406">Ion transport</keyword>
<proteinExistence type="inferred from homology"/>
<dbReference type="RefSeq" id="WP_369667939.1">
    <property type="nucleotide sequence ID" value="NZ_JBDKXB010000023.1"/>
</dbReference>
<sequence>MSDTSRQAYLHTRVSVMSTRLFNPGEFDALMRLDLAGMAERLGFRALLDEQLSTRGKSRAVEQTLIQTLLTELTILTRPMLAPERALVLAWGRRYALFNLKTLIRGKLHNLTAREIEDQLYELPPRLGLADQALLRTENVLELLRALEDGPHAPIARQAREVYEQRREPFALEAAIDQRYYAGLARHVMRLQDDHVEPLRDLVGALLDRVDLMWLLRFRFTYRLSPSETFFWLVPSFRLMHRERLLELVDLESIERVREALPTALADSLDGADTLIELQRHLGAHFARRARHILRRSRSGVARALAYLMLREMDLMTLFALIQGRLLGLQPDLVVAAVELSEPASNPAGRAAAA</sequence>
<evidence type="ECO:0000313" key="4">
    <source>
        <dbReference type="EMBL" id="MEY6433552.1"/>
    </source>
</evidence>
<accession>A0ABV4BGZ6</accession>
<evidence type="ECO:0000313" key="5">
    <source>
        <dbReference type="Proteomes" id="UP001564408"/>
    </source>
</evidence>
<comment type="caution">
    <text evidence="4">The sequence shown here is derived from an EMBL/GenBank/DDBJ whole genome shotgun (WGS) entry which is preliminary data.</text>
</comment>
<evidence type="ECO:0000256" key="3">
    <source>
        <dbReference type="ARBA" id="ARBA00023065"/>
    </source>
</evidence>
<protein>
    <submittedName>
        <fullName evidence="4">V-type ATPase subunit</fullName>
    </submittedName>
</protein>
<dbReference type="InterPro" id="IPR044911">
    <property type="entry name" value="V-type_ATPase_csu/dsu_dom_3"/>
</dbReference>
<organism evidence="4 5">
    <name type="scientific">Thioalkalicoccus limnaeus</name>
    <dbReference type="NCBI Taxonomy" id="120681"/>
    <lineage>
        <taxon>Bacteria</taxon>
        <taxon>Pseudomonadati</taxon>
        <taxon>Pseudomonadota</taxon>
        <taxon>Gammaproteobacteria</taxon>
        <taxon>Chromatiales</taxon>
        <taxon>Chromatiaceae</taxon>
        <taxon>Thioalkalicoccus</taxon>
    </lineage>
</organism>
<comment type="similarity">
    <text evidence="1">Belongs to the V-ATPase V0D/AC39 subunit family.</text>
</comment>
<dbReference type="Pfam" id="PF01992">
    <property type="entry name" value="vATP-synt_AC39"/>
    <property type="match status" value="1"/>
</dbReference>
<evidence type="ECO:0000256" key="2">
    <source>
        <dbReference type="ARBA" id="ARBA00022448"/>
    </source>
</evidence>
<dbReference type="Gene3D" id="1.20.1690.10">
    <property type="entry name" value="V-type ATP synthase subunit C domain"/>
    <property type="match status" value="2"/>
</dbReference>
<dbReference type="InterPro" id="IPR036079">
    <property type="entry name" value="ATPase_csu/dsu_sf"/>
</dbReference>